<dbReference type="OrthoDB" id="195446at2759"/>
<proteinExistence type="predicted"/>
<dbReference type="AlphaFoldDB" id="A0A6A6F4I9"/>
<gene>
    <name evidence="1" type="ORF">CERZMDRAFT_102552</name>
</gene>
<organism evidence="1 2">
    <name type="scientific">Cercospora zeae-maydis SCOH1-5</name>
    <dbReference type="NCBI Taxonomy" id="717836"/>
    <lineage>
        <taxon>Eukaryota</taxon>
        <taxon>Fungi</taxon>
        <taxon>Dikarya</taxon>
        <taxon>Ascomycota</taxon>
        <taxon>Pezizomycotina</taxon>
        <taxon>Dothideomycetes</taxon>
        <taxon>Dothideomycetidae</taxon>
        <taxon>Mycosphaerellales</taxon>
        <taxon>Mycosphaerellaceae</taxon>
        <taxon>Cercospora</taxon>
    </lineage>
</organism>
<accession>A0A6A6F4I9</accession>
<keyword evidence="2" id="KW-1185">Reference proteome</keyword>
<sequence>MSRRFLLIGKGPSPEAKIDMERVTGDILERATAGFSSGRFDHLKSAVPGTRECLRNPPLLCAAREGHTAAAKLCLSMGKINHYRNGPSQAWPLVVAGWQP</sequence>
<name>A0A6A6F4I9_9PEZI</name>
<protein>
    <submittedName>
        <fullName evidence="1">Uncharacterized protein</fullName>
    </submittedName>
</protein>
<reference evidence="1" key="1">
    <citation type="journal article" date="2020" name="Stud. Mycol.">
        <title>101 Dothideomycetes genomes: a test case for predicting lifestyles and emergence of pathogens.</title>
        <authorList>
            <person name="Haridas S."/>
            <person name="Albert R."/>
            <person name="Binder M."/>
            <person name="Bloem J."/>
            <person name="Labutti K."/>
            <person name="Salamov A."/>
            <person name="Andreopoulos B."/>
            <person name="Baker S."/>
            <person name="Barry K."/>
            <person name="Bills G."/>
            <person name="Bluhm B."/>
            <person name="Cannon C."/>
            <person name="Castanera R."/>
            <person name="Culley D."/>
            <person name="Daum C."/>
            <person name="Ezra D."/>
            <person name="Gonzalez J."/>
            <person name="Henrissat B."/>
            <person name="Kuo A."/>
            <person name="Liang C."/>
            <person name="Lipzen A."/>
            <person name="Lutzoni F."/>
            <person name="Magnuson J."/>
            <person name="Mondo S."/>
            <person name="Nolan M."/>
            <person name="Ohm R."/>
            <person name="Pangilinan J."/>
            <person name="Park H.-J."/>
            <person name="Ramirez L."/>
            <person name="Alfaro M."/>
            <person name="Sun H."/>
            <person name="Tritt A."/>
            <person name="Yoshinaga Y."/>
            <person name="Zwiers L.-H."/>
            <person name="Turgeon B."/>
            <person name="Goodwin S."/>
            <person name="Spatafora J."/>
            <person name="Crous P."/>
            <person name="Grigoriev I."/>
        </authorList>
    </citation>
    <scope>NUCLEOTIDE SEQUENCE</scope>
    <source>
        <strain evidence="1">SCOH1-5</strain>
    </source>
</reference>
<dbReference type="Proteomes" id="UP000799539">
    <property type="component" value="Unassembled WGS sequence"/>
</dbReference>
<evidence type="ECO:0000313" key="2">
    <source>
        <dbReference type="Proteomes" id="UP000799539"/>
    </source>
</evidence>
<dbReference type="EMBL" id="ML992705">
    <property type="protein sequence ID" value="KAF2207267.1"/>
    <property type="molecule type" value="Genomic_DNA"/>
</dbReference>
<evidence type="ECO:0000313" key="1">
    <source>
        <dbReference type="EMBL" id="KAF2207267.1"/>
    </source>
</evidence>